<evidence type="ECO:0000256" key="1">
    <source>
        <dbReference type="ARBA" id="ARBA00005600"/>
    </source>
</evidence>
<dbReference type="Gene3D" id="3.10.130.10">
    <property type="entry name" value="Ribonuclease A-like domain"/>
    <property type="match status" value="1"/>
</dbReference>
<dbReference type="SUPFAM" id="SSF54076">
    <property type="entry name" value="RNase A-like"/>
    <property type="match status" value="1"/>
</dbReference>
<dbReference type="SMART" id="SM00092">
    <property type="entry name" value="RNAse_Pc"/>
    <property type="match status" value="1"/>
</dbReference>
<dbReference type="Proteomes" id="UP000189704">
    <property type="component" value="Unplaced"/>
</dbReference>
<evidence type="ECO:0000256" key="2">
    <source>
        <dbReference type="ARBA" id="ARBA00022722"/>
    </source>
</evidence>
<dbReference type="PANTHER" id="PTHR11437">
    <property type="entry name" value="RIBONUCLEASE"/>
    <property type="match status" value="1"/>
</dbReference>
<dbReference type="PRINTS" id="PR00794">
    <property type="entry name" value="RIBONUCLEASE"/>
</dbReference>
<dbReference type="GO" id="GO:0003676">
    <property type="term" value="F:nucleic acid binding"/>
    <property type="evidence" value="ECO:0007669"/>
    <property type="project" value="InterPro"/>
</dbReference>
<organism evidence="13 14">
    <name type="scientific">Carlito syrichta</name>
    <name type="common">Philippine tarsier</name>
    <name type="synonym">Tarsius syrichta</name>
    <dbReference type="NCBI Taxonomy" id="1868482"/>
    <lineage>
        <taxon>Eukaryota</taxon>
        <taxon>Metazoa</taxon>
        <taxon>Chordata</taxon>
        <taxon>Craniata</taxon>
        <taxon>Vertebrata</taxon>
        <taxon>Euteleostomi</taxon>
        <taxon>Mammalia</taxon>
        <taxon>Eutheria</taxon>
        <taxon>Euarchontoglires</taxon>
        <taxon>Primates</taxon>
        <taxon>Haplorrhini</taxon>
        <taxon>Tarsiiformes</taxon>
        <taxon>Tarsiidae</taxon>
        <taxon>Carlito</taxon>
    </lineage>
</organism>
<accession>A0A3Q0DZ00</accession>
<evidence type="ECO:0000259" key="12">
    <source>
        <dbReference type="SMART" id="SM00092"/>
    </source>
</evidence>
<dbReference type="OrthoDB" id="9534292at2759"/>
<proteinExistence type="inferred from homology"/>
<dbReference type="CDD" id="cd06265">
    <property type="entry name" value="RNase_A_canonical"/>
    <property type="match status" value="1"/>
</dbReference>
<dbReference type="GeneID" id="110595498"/>
<dbReference type="Pfam" id="PF00074">
    <property type="entry name" value="RnaseA"/>
    <property type="match status" value="1"/>
</dbReference>
<feature type="chain" id="PRO_5017845971" description="Eosinophil cationic protein" evidence="11">
    <location>
        <begin position="28"/>
        <end position="157"/>
    </location>
</feature>
<dbReference type="GO" id="GO:0050830">
    <property type="term" value="P:defense response to Gram-positive bacterium"/>
    <property type="evidence" value="ECO:0007669"/>
    <property type="project" value="TreeGrafter"/>
</dbReference>
<dbReference type="GO" id="GO:0004540">
    <property type="term" value="F:RNA nuclease activity"/>
    <property type="evidence" value="ECO:0007669"/>
    <property type="project" value="TreeGrafter"/>
</dbReference>
<comment type="similarity">
    <text evidence="1 11">Belongs to the pancreatic ribonuclease family.</text>
</comment>
<reference evidence="14" key="1">
    <citation type="submission" date="2025-08" db="UniProtKB">
        <authorList>
            <consortium name="RefSeq"/>
        </authorList>
    </citation>
    <scope>IDENTIFICATION</scope>
</reference>
<keyword evidence="8" id="KW-0325">Glycoprotein</keyword>
<dbReference type="GO" id="GO:0004519">
    <property type="term" value="F:endonuclease activity"/>
    <property type="evidence" value="ECO:0007669"/>
    <property type="project" value="UniProtKB-KW"/>
</dbReference>
<dbReference type="InterPro" id="IPR001427">
    <property type="entry name" value="RNaseA"/>
</dbReference>
<dbReference type="GO" id="GO:0016787">
    <property type="term" value="F:hydrolase activity"/>
    <property type="evidence" value="ECO:0007669"/>
    <property type="project" value="UniProtKB-KW"/>
</dbReference>
<evidence type="ECO:0000313" key="14">
    <source>
        <dbReference type="RefSeq" id="XP_021567250.1"/>
    </source>
</evidence>
<evidence type="ECO:0000256" key="8">
    <source>
        <dbReference type="ARBA" id="ARBA00023180"/>
    </source>
</evidence>
<sequence length="157" mass="17830">MAPKLLSSRFCLLLLLGLMGIVGSSHAKPSHVTWAQWFNIQHVNMTHSRCDDAMQVVNGYEKRCKNLNTFLHTNFSSVVSVCNTQNITCNNGRMNCHESTEQVPLTICNITRHSTNYRNCTYRQTQAQKRYIIACNNSAPQDAEYPAMVPVHLDRLT</sequence>
<gene>
    <name evidence="14" type="primary">LOC110595498</name>
</gene>
<dbReference type="KEGG" id="csyr:110595498"/>
<keyword evidence="3 11" id="KW-0732">Signal</keyword>
<keyword evidence="5 11" id="KW-0378">Hydrolase</keyword>
<protein>
    <recommendedName>
        <fullName evidence="9">Eosinophil cationic protein</fullName>
    </recommendedName>
    <alternativeName>
        <fullName evidence="10">Ribonuclease 3</fullName>
    </alternativeName>
</protein>
<dbReference type="InterPro" id="IPR036816">
    <property type="entry name" value="RNaseA-like_dom_sf"/>
</dbReference>
<keyword evidence="13" id="KW-1185">Reference proteome</keyword>
<evidence type="ECO:0000256" key="9">
    <source>
        <dbReference type="ARBA" id="ARBA00041168"/>
    </source>
</evidence>
<evidence type="ECO:0000256" key="10">
    <source>
        <dbReference type="ARBA" id="ARBA00042656"/>
    </source>
</evidence>
<dbReference type="InterPro" id="IPR023411">
    <property type="entry name" value="RNaseA_AS"/>
</dbReference>
<evidence type="ECO:0000256" key="4">
    <source>
        <dbReference type="ARBA" id="ARBA00022759"/>
    </source>
</evidence>
<keyword evidence="2 11" id="KW-0540">Nuclease</keyword>
<dbReference type="RefSeq" id="XP_021567250.1">
    <property type="nucleotide sequence ID" value="XM_021711575.1"/>
</dbReference>
<feature type="domain" description="Ribonuclease A-domain" evidence="12">
    <location>
        <begin position="31"/>
        <end position="157"/>
    </location>
</feature>
<dbReference type="InterPro" id="IPR023412">
    <property type="entry name" value="RNaseA_domain"/>
</dbReference>
<keyword evidence="4 11" id="KW-0255">Endonuclease</keyword>
<dbReference type="PROSITE" id="PS00127">
    <property type="entry name" value="RNASE_PANCREATIC"/>
    <property type="match status" value="1"/>
</dbReference>
<evidence type="ECO:0000313" key="13">
    <source>
        <dbReference type="Proteomes" id="UP000189704"/>
    </source>
</evidence>
<evidence type="ECO:0000256" key="5">
    <source>
        <dbReference type="ARBA" id="ARBA00022801"/>
    </source>
</evidence>
<dbReference type="FunFam" id="3.10.130.10:FF:000001">
    <property type="entry name" value="Ribonuclease pancreatic"/>
    <property type="match status" value="1"/>
</dbReference>
<evidence type="ECO:0000256" key="6">
    <source>
        <dbReference type="ARBA" id="ARBA00023074"/>
    </source>
</evidence>
<dbReference type="GO" id="GO:0002227">
    <property type="term" value="P:innate immune response in mucosa"/>
    <property type="evidence" value="ECO:0007669"/>
    <property type="project" value="TreeGrafter"/>
</dbReference>
<evidence type="ECO:0000256" key="7">
    <source>
        <dbReference type="ARBA" id="ARBA00023157"/>
    </source>
</evidence>
<evidence type="ECO:0000256" key="3">
    <source>
        <dbReference type="ARBA" id="ARBA00022729"/>
    </source>
</evidence>
<dbReference type="AlphaFoldDB" id="A0A3Q0DZ00"/>
<dbReference type="PANTHER" id="PTHR11437:SF3">
    <property type="entry name" value="EOSINOPHIL CATIONIC PROTEIN"/>
    <property type="match status" value="1"/>
</dbReference>
<keyword evidence="7" id="KW-1015">Disulfide bond</keyword>
<keyword evidence="6" id="KW-0944">Nitration</keyword>
<dbReference type="GO" id="GO:0006935">
    <property type="term" value="P:chemotaxis"/>
    <property type="evidence" value="ECO:0007669"/>
    <property type="project" value="TreeGrafter"/>
</dbReference>
<dbReference type="GO" id="GO:0005615">
    <property type="term" value="C:extracellular space"/>
    <property type="evidence" value="ECO:0007669"/>
    <property type="project" value="TreeGrafter"/>
</dbReference>
<feature type="signal peptide" evidence="11">
    <location>
        <begin position="1"/>
        <end position="27"/>
    </location>
</feature>
<evidence type="ECO:0000256" key="11">
    <source>
        <dbReference type="RuleBase" id="RU000651"/>
    </source>
</evidence>
<name>A0A3Q0DZ00_CARSF</name>